<reference evidence="2" key="1">
    <citation type="submission" date="2018-11" db="EMBL/GenBank/DDBJ databases">
        <authorList>
            <consortium name="Pathogen Informatics"/>
        </authorList>
    </citation>
    <scope>NUCLEOTIDE SEQUENCE</scope>
</reference>
<evidence type="ECO:0000313" key="3">
    <source>
        <dbReference type="Proteomes" id="UP000784294"/>
    </source>
</evidence>
<sequence length="55" mass="5868">MLWPDVCKAIKNGPGQSGFDMGQGALGKHVEDDASDEVNGTGQRRRAEFANGYEG</sequence>
<evidence type="ECO:0000256" key="1">
    <source>
        <dbReference type="SAM" id="MobiDB-lite"/>
    </source>
</evidence>
<dbReference type="AlphaFoldDB" id="A0A3S5CV40"/>
<protein>
    <submittedName>
        <fullName evidence="2">Uncharacterized protein</fullName>
    </submittedName>
</protein>
<gene>
    <name evidence="2" type="ORF">PXEA_LOCUS34288</name>
</gene>
<dbReference type="Proteomes" id="UP000784294">
    <property type="component" value="Unassembled WGS sequence"/>
</dbReference>
<proteinExistence type="predicted"/>
<comment type="caution">
    <text evidence="2">The sequence shown here is derived from an EMBL/GenBank/DDBJ whole genome shotgun (WGS) entry which is preliminary data.</text>
</comment>
<name>A0A3S5CV40_9PLAT</name>
<dbReference type="EMBL" id="CAAALY010266723">
    <property type="protein sequence ID" value="VEL40848.1"/>
    <property type="molecule type" value="Genomic_DNA"/>
</dbReference>
<feature type="region of interest" description="Disordered" evidence="1">
    <location>
        <begin position="31"/>
        <end position="55"/>
    </location>
</feature>
<organism evidence="2 3">
    <name type="scientific">Protopolystoma xenopodis</name>
    <dbReference type="NCBI Taxonomy" id="117903"/>
    <lineage>
        <taxon>Eukaryota</taxon>
        <taxon>Metazoa</taxon>
        <taxon>Spiralia</taxon>
        <taxon>Lophotrochozoa</taxon>
        <taxon>Platyhelminthes</taxon>
        <taxon>Monogenea</taxon>
        <taxon>Polyopisthocotylea</taxon>
        <taxon>Polystomatidea</taxon>
        <taxon>Polystomatidae</taxon>
        <taxon>Protopolystoma</taxon>
    </lineage>
</organism>
<evidence type="ECO:0000313" key="2">
    <source>
        <dbReference type="EMBL" id="VEL40848.1"/>
    </source>
</evidence>
<keyword evidence="3" id="KW-1185">Reference proteome</keyword>
<accession>A0A3S5CV40</accession>